<dbReference type="SMART" id="SM00530">
    <property type="entry name" value="HTH_XRE"/>
    <property type="match status" value="1"/>
</dbReference>
<comment type="caution">
    <text evidence="6">The sequence shown here is derived from an EMBL/GenBank/DDBJ whole genome shotgun (WGS) entry which is preliminary data.</text>
</comment>
<dbReference type="PANTHER" id="PTHR40661:SF3">
    <property type="entry name" value="FELS-1 PROPHAGE TRANSCRIPTIONAL REGULATOR"/>
    <property type="match status" value="1"/>
</dbReference>
<reference evidence="6" key="1">
    <citation type="submission" date="2019-07" db="EMBL/GenBank/DDBJ databases">
        <authorList>
            <person name="Ashton P.M."/>
            <person name="Dallman T."/>
            <person name="Nair S."/>
            <person name="De Pinna E."/>
            <person name="Peters T."/>
            <person name="Grant K."/>
        </authorList>
    </citation>
    <scope>NUCLEOTIDE SEQUENCE</scope>
    <source>
        <strain evidence="6">773673</strain>
    </source>
</reference>
<dbReference type="InterPro" id="IPR001387">
    <property type="entry name" value="Cro/C1-type_HTH"/>
</dbReference>
<evidence type="ECO:0000256" key="4">
    <source>
        <dbReference type="SAM" id="MobiDB-lite"/>
    </source>
</evidence>
<dbReference type="PANTHER" id="PTHR40661">
    <property type="match status" value="1"/>
</dbReference>
<dbReference type="InterPro" id="IPR010982">
    <property type="entry name" value="Lambda_DNA-bd_dom_sf"/>
</dbReference>
<dbReference type="Gene3D" id="1.10.260.40">
    <property type="entry name" value="lambda repressor-like DNA-binding domains"/>
    <property type="match status" value="1"/>
</dbReference>
<dbReference type="CDD" id="cd00093">
    <property type="entry name" value="HTH_XRE"/>
    <property type="match status" value="1"/>
</dbReference>
<feature type="region of interest" description="Disordered" evidence="4">
    <location>
        <begin position="191"/>
        <end position="212"/>
    </location>
</feature>
<dbReference type="EMBL" id="AAIQMM010000018">
    <property type="protein sequence ID" value="ECH0896269.1"/>
    <property type="molecule type" value="Genomic_DNA"/>
</dbReference>
<accession>A0A5H5BAN0</accession>
<evidence type="ECO:0000256" key="1">
    <source>
        <dbReference type="ARBA" id="ARBA00023015"/>
    </source>
</evidence>
<keyword evidence="3" id="KW-0804">Transcription</keyword>
<evidence type="ECO:0000256" key="3">
    <source>
        <dbReference type="ARBA" id="ARBA00023163"/>
    </source>
</evidence>
<dbReference type="Pfam" id="PF01381">
    <property type="entry name" value="HTH_3"/>
    <property type="match status" value="1"/>
</dbReference>
<dbReference type="GO" id="GO:0003677">
    <property type="term" value="F:DNA binding"/>
    <property type="evidence" value="ECO:0007669"/>
    <property type="project" value="UniProtKB-KW"/>
</dbReference>
<dbReference type="PROSITE" id="PS50943">
    <property type="entry name" value="HTH_CROC1"/>
    <property type="match status" value="1"/>
</dbReference>
<name>A0A5H5BAN0_SALET</name>
<dbReference type="SUPFAM" id="SSF47413">
    <property type="entry name" value="lambda repressor-like DNA-binding domains"/>
    <property type="match status" value="1"/>
</dbReference>
<evidence type="ECO:0000313" key="6">
    <source>
        <dbReference type="EMBL" id="ECH0896269.1"/>
    </source>
</evidence>
<evidence type="ECO:0000256" key="2">
    <source>
        <dbReference type="ARBA" id="ARBA00023125"/>
    </source>
</evidence>
<evidence type="ECO:0000259" key="5">
    <source>
        <dbReference type="PROSITE" id="PS50943"/>
    </source>
</evidence>
<sequence>MDRTFSNERIERFGERLKAAMKGMSNSELARRSGISEGAIRKYITGESYPAINNAMKVADACNVPLPWLLLGDDCSLSSSDHISKNSTTTTDKATSMFVCLLSMVSEQDRNALAIAASEIGIKGILSKLQQADTVTVAPEREYTREEQEAMLRALPISERAKNTASLVLALGDDAQKEIFEILEDFKRRIAPEGNADNSTVTPDPSLKQKAG</sequence>
<dbReference type="AlphaFoldDB" id="A0A5H5BAN0"/>
<proteinExistence type="predicted"/>
<protein>
    <submittedName>
        <fullName evidence="6">Helix-turn-helix transcriptional regulator</fullName>
    </submittedName>
</protein>
<organism evidence="6">
    <name type="scientific">Salmonella enterica subsp. enterica serovar Glostrup</name>
    <dbReference type="NCBI Taxonomy" id="1151180"/>
    <lineage>
        <taxon>Bacteria</taxon>
        <taxon>Pseudomonadati</taxon>
        <taxon>Pseudomonadota</taxon>
        <taxon>Gammaproteobacteria</taxon>
        <taxon>Enterobacterales</taxon>
        <taxon>Enterobacteriaceae</taxon>
        <taxon>Salmonella</taxon>
    </lineage>
</organism>
<keyword evidence="1" id="KW-0805">Transcription regulation</keyword>
<feature type="domain" description="HTH cro/C1-type" evidence="5">
    <location>
        <begin position="22"/>
        <end position="69"/>
    </location>
</feature>
<keyword evidence="2" id="KW-0238">DNA-binding</keyword>
<gene>
    <name evidence="6" type="ORF">FPD99_20150</name>
</gene>